<dbReference type="AlphaFoldDB" id="A0A3B1DDE1"/>
<feature type="domain" description="Multidrug resistance protein MdtA-like C-terminal permuted SH3" evidence="2">
    <location>
        <begin position="186"/>
        <end position="228"/>
    </location>
</feature>
<dbReference type="Pfam" id="PF25967">
    <property type="entry name" value="RND-MFP_C"/>
    <property type="match status" value="1"/>
</dbReference>
<dbReference type="NCBIfam" id="TIGR01730">
    <property type="entry name" value="RND_mfp"/>
    <property type="match status" value="1"/>
</dbReference>
<dbReference type="SUPFAM" id="SSF111369">
    <property type="entry name" value="HlyD-like secretion proteins"/>
    <property type="match status" value="1"/>
</dbReference>
<reference evidence="3" key="1">
    <citation type="submission" date="2018-06" db="EMBL/GenBank/DDBJ databases">
        <authorList>
            <person name="Zhirakovskaya E."/>
        </authorList>
    </citation>
    <scope>NUCLEOTIDE SEQUENCE</scope>
</reference>
<dbReference type="InterPro" id="IPR058627">
    <property type="entry name" value="MdtA-like_C"/>
</dbReference>
<dbReference type="Gene3D" id="2.40.420.20">
    <property type="match status" value="1"/>
</dbReference>
<name>A0A3B1DDE1_9ZZZZ</name>
<feature type="domain" description="CusB-like beta-barrel" evidence="1">
    <location>
        <begin position="94"/>
        <end position="162"/>
    </location>
</feature>
<dbReference type="Pfam" id="PF25954">
    <property type="entry name" value="Beta-barrel_RND_2"/>
    <property type="match status" value="1"/>
</dbReference>
<dbReference type="EMBL" id="UOGH01000273">
    <property type="protein sequence ID" value="VAX32890.1"/>
    <property type="molecule type" value="Genomic_DNA"/>
</dbReference>
<dbReference type="PANTHER" id="PTHR30469">
    <property type="entry name" value="MULTIDRUG RESISTANCE PROTEIN MDTA"/>
    <property type="match status" value="1"/>
</dbReference>
<evidence type="ECO:0000259" key="2">
    <source>
        <dbReference type="Pfam" id="PF25967"/>
    </source>
</evidence>
<evidence type="ECO:0000259" key="1">
    <source>
        <dbReference type="Pfam" id="PF25954"/>
    </source>
</evidence>
<protein>
    <submittedName>
        <fullName evidence="3">Membrane fusion protein of RND family multidrug efflux pump</fullName>
    </submittedName>
</protein>
<dbReference type="Gene3D" id="2.40.50.100">
    <property type="match status" value="1"/>
</dbReference>
<dbReference type="InterPro" id="IPR058792">
    <property type="entry name" value="Beta-barrel_RND_2"/>
</dbReference>
<evidence type="ECO:0000313" key="3">
    <source>
        <dbReference type="EMBL" id="VAX32890.1"/>
    </source>
</evidence>
<dbReference type="InterPro" id="IPR006143">
    <property type="entry name" value="RND_pump_MFP"/>
</dbReference>
<sequence length="239" mass="26328">FERFKGLYEGKAVSEQEFDEMKTKKRLAVLRYEQALQELGRAKAMLGEAESFLGYTVIRSPFRGVVAEKNIDIGSMTTPGMPLFIVEGGGYLVETPVSEGMINRIEEGKTVELTIDSLGIKTTGRVTTLVRQVDPATRTFMVKVQPVNRSNGFRGGLFVRVGFPLKERALLLVPNKSIVKRGQMRGIYVVDDKGVINLRFVRTGKEVDGRVEILSGLNEGERIVVSGTAMAVDGGRIAQ</sequence>
<dbReference type="GO" id="GO:1990281">
    <property type="term" value="C:efflux pump complex"/>
    <property type="evidence" value="ECO:0007669"/>
    <property type="project" value="TreeGrafter"/>
</dbReference>
<dbReference type="PANTHER" id="PTHR30469:SF15">
    <property type="entry name" value="HLYD FAMILY OF SECRETION PROTEINS"/>
    <property type="match status" value="1"/>
</dbReference>
<dbReference type="GO" id="GO:0015562">
    <property type="term" value="F:efflux transmembrane transporter activity"/>
    <property type="evidence" value="ECO:0007669"/>
    <property type="project" value="TreeGrafter"/>
</dbReference>
<proteinExistence type="predicted"/>
<organism evidence="3">
    <name type="scientific">hydrothermal vent metagenome</name>
    <dbReference type="NCBI Taxonomy" id="652676"/>
    <lineage>
        <taxon>unclassified sequences</taxon>
        <taxon>metagenomes</taxon>
        <taxon>ecological metagenomes</taxon>
    </lineage>
</organism>
<gene>
    <name evidence="3" type="ORF">MNBD_NITROSPIRAE02-1608</name>
</gene>
<accession>A0A3B1DDE1</accession>
<dbReference type="Gene3D" id="2.40.30.170">
    <property type="match status" value="1"/>
</dbReference>
<feature type="non-terminal residue" evidence="3">
    <location>
        <position position="1"/>
    </location>
</feature>